<feature type="domain" description="ABC transporter" evidence="6">
    <location>
        <begin position="311"/>
        <end position="525"/>
    </location>
</feature>
<keyword evidence="4" id="KW-0175">Coiled coil</keyword>
<dbReference type="PANTHER" id="PTHR19211">
    <property type="entry name" value="ATP-BINDING TRANSPORT PROTEIN-RELATED"/>
    <property type="match status" value="1"/>
</dbReference>
<evidence type="ECO:0000256" key="4">
    <source>
        <dbReference type="SAM" id="Coils"/>
    </source>
</evidence>
<keyword evidence="2" id="KW-0547">Nucleotide-binding</keyword>
<dbReference type="InterPro" id="IPR003439">
    <property type="entry name" value="ABC_transporter-like_ATP-bd"/>
</dbReference>
<dbReference type="EMBL" id="JAULRT010000035">
    <property type="protein sequence ID" value="MDO3381433.1"/>
    <property type="molecule type" value="Genomic_DNA"/>
</dbReference>
<dbReference type="CDD" id="cd03221">
    <property type="entry name" value="ABCF_EF-3"/>
    <property type="match status" value="2"/>
</dbReference>
<evidence type="ECO:0000256" key="1">
    <source>
        <dbReference type="ARBA" id="ARBA00022737"/>
    </source>
</evidence>
<dbReference type="GO" id="GO:0005524">
    <property type="term" value="F:ATP binding"/>
    <property type="evidence" value="ECO:0007669"/>
    <property type="project" value="UniProtKB-KW"/>
</dbReference>
<dbReference type="SUPFAM" id="SSF52540">
    <property type="entry name" value="P-loop containing nucleoside triphosphate hydrolases"/>
    <property type="match status" value="2"/>
</dbReference>
<keyword evidence="1" id="KW-0677">Repeat</keyword>
<dbReference type="InterPro" id="IPR032524">
    <property type="entry name" value="ABC_tran_C"/>
</dbReference>
<protein>
    <submittedName>
        <fullName evidence="7">ATP-binding cassette domain-containing protein</fullName>
    </submittedName>
</protein>
<dbReference type="Gene3D" id="3.40.50.300">
    <property type="entry name" value="P-loop containing nucleotide triphosphate hydrolases"/>
    <property type="match status" value="2"/>
</dbReference>
<dbReference type="Pfam" id="PF16326">
    <property type="entry name" value="ABC_tran_CTD"/>
    <property type="match status" value="1"/>
</dbReference>
<evidence type="ECO:0000259" key="6">
    <source>
        <dbReference type="PROSITE" id="PS50893"/>
    </source>
</evidence>
<keyword evidence="3 7" id="KW-0067">ATP-binding</keyword>
<reference evidence="7" key="1">
    <citation type="submission" date="2023-07" db="EMBL/GenBank/DDBJ databases">
        <title>Gilvimarinus algae sp. nov., isolated from the surface of Kelp.</title>
        <authorList>
            <person name="Sun Y.Y."/>
            <person name="Gong Y."/>
            <person name="Du Z.J."/>
        </authorList>
    </citation>
    <scope>NUCLEOTIDE SEQUENCE</scope>
    <source>
        <strain evidence="7">SDUM040014</strain>
    </source>
</reference>
<dbReference type="InterPro" id="IPR032781">
    <property type="entry name" value="ABC_tran_Xtn"/>
</dbReference>
<comment type="caution">
    <text evidence="7">The sequence shown here is derived from an EMBL/GenBank/DDBJ whole genome shotgun (WGS) entry which is preliminary data.</text>
</comment>
<dbReference type="RefSeq" id="WP_302711570.1">
    <property type="nucleotide sequence ID" value="NZ_JAULRT010000035.1"/>
</dbReference>
<dbReference type="SMART" id="SM00382">
    <property type="entry name" value="AAA"/>
    <property type="match status" value="2"/>
</dbReference>
<accession>A0ABT8TEA8</accession>
<evidence type="ECO:0000313" key="8">
    <source>
        <dbReference type="Proteomes" id="UP001168380"/>
    </source>
</evidence>
<feature type="coiled-coil region" evidence="4">
    <location>
        <begin position="556"/>
        <end position="625"/>
    </location>
</feature>
<name>A0ABT8TEA8_9GAMM</name>
<dbReference type="InterPro" id="IPR050611">
    <property type="entry name" value="ABCF"/>
</dbReference>
<sequence>MISLDTISLQRGAKFLLSEVDLSIFPGQKIGLIGANGSGKSSLFKLLLGELQADGGTLDLPRHWRLSHMAQEVADTQRTALDYVLDGDEALRELEQRIENAGDDGELLAELYGELEQLDGYTAPARAAQLLSGLGFADSDHARSVSDFSGGWRIRLNLARALMCPSDLLLLDEPTNHLDLDATLWLEQWLQNYDGTLLIISHDRDFLDNVVERIVSIESGKLVNYSGNYSAYERQRAERLSQQQAAFEKQRERVAHLENYIRRFRAKATKARQAQSRIKQLERMETIAPAHVDSPFTFSFTASDKVSDPLIVLRDMRIGYAEKPVLEQVNLNIAPAQRIGLLGPNGAGKSSLIKTLAGEIQALAGERVTGEHFRLGYFAQHQLEALDLAASPALHIQRISPKAREQQIRNFLGSFDFQGDRAFEPIHHFSGGEKARLALALIAWCEPNVLLLDEPTNHLDLEMRQALTMALQDFEGAVIVVSHDRHLLRNTVDEWLLVADGQVAPFDGTLDDYHRWLTEHNRNRHSSSTPSPAQPKPAAVDKKAQRQQLAGRREELKPLTQRLKKLETQMERLAAQLAQVEAQLADTSLYEEGEKDRLQALLQSQAELRGQVDQAEEQWLEAQEALESLGGA</sequence>
<gene>
    <name evidence="7" type="ORF">QWI16_04560</name>
</gene>
<keyword evidence="8" id="KW-1185">Reference proteome</keyword>
<organism evidence="7 8">
    <name type="scientific">Gilvimarinus algae</name>
    <dbReference type="NCBI Taxonomy" id="3058037"/>
    <lineage>
        <taxon>Bacteria</taxon>
        <taxon>Pseudomonadati</taxon>
        <taxon>Pseudomonadota</taxon>
        <taxon>Gammaproteobacteria</taxon>
        <taxon>Cellvibrionales</taxon>
        <taxon>Cellvibrionaceae</taxon>
        <taxon>Gilvimarinus</taxon>
    </lineage>
</organism>
<dbReference type="PROSITE" id="PS00211">
    <property type="entry name" value="ABC_TRANSPORTER_1"/>
    <property type="match status" value="1"/>
</dbReference>
<dbReference type="PANTHER" id="PTHR19211:SF14">
    <property type="entry name" value="ATP-BINDING CASSETTE SUB-FAMILY F MEMBER 1"/>
    <property type="match status" value="1"/>
</dbReference>
<dbReference type="InterPro" id="IPR017871">
    <property type="entry name" value="ABC_transporter-like_CS"/>
</dbReference>
<dbReference type="InterPro" id="IPR037118">
    <property type="entry name" value="Val-tRNA_synth_C_sf"/>
</dbReference>
<evidence type="ECO:0000256" key="2">
    <source>
        <dbReference type="ARBA" id="ARBA00022741"/>
    </source>
</evidence>
<dbReference type="Proteomes" id="UP001168380">
    <property type="component" value="Unassembled WGS sequence"/>
</dbReference>
<evidence type="ECO:0000313" key="7">
    <source>
        <dbReference type="EMBL" id="MDO3381433.1"/>
    </source>
</evidence>
<dbReference type="Pfam" id="PF12848">
    <property type="entry name" value="ABC_tran_Xtn"/>
    <property type="match status" value="1"/>
</dbReference>
<dbReference type="InterPro" id="IPR003593">
    <property type="entry name" value="AAA+_ATPase"/>
</dbReference>
<proteinExistence type="predicted"/>
<feature type="domain" description="ABC transporter" evidence="6">
    <location>
        <begin position="2"/>
        <end position="244"/>
    </location>
</feature>
<feature type="region of interest" description="Disordered" evidence="5">
    <location>
        <begin position="520"/>
        <end position="549"/>
    </location>
</feature>
<dbReference type="Pfam" id="PF00005">
    <property type="entry name" value="ABC_tran"/>
    <property type="match status" value="2"/>
</dbReference>
<evidence type="ECO:0000256" key="3">
    <source>
        <dbReference type="ARBA" id="ARBA00022840"/>
    </source>
</evidence>
<dbReference type="InterPro" id="IPR027417">
    <property type="entry name" value="P-loop_NTPase"/>
</dbReference>
<evidence type="ECO:0000256" key="5">
    <source>
        <dbReference type="SAM" id="MobiDB-lite"/>
    </source>
</evidence>
<dbReference type="PROSITE" id="PS50893">
    <property type="entry name" value="ABC_TRANSPORTER_2"/>
    <property type="match status" value="2"/>
</dbReference>
<dbReference type="Gene3D" id="1.10.287.380">
    <property type="entry name" value="Valyl-tRNA synthetase, C-terminal domain"/>
    <property type="match status" value="1"/>
</dbReference>